<keyword evidence="5" id="KW-1185">Reference proteome</keyword>
<feature type="region of interest" description="Disordered" evidence="2">
    <location>
        <begin position="429"/>
        <end position="462"/>
    </location>
</feature>
<dbReference type="Gene3D" id="3.40.1350.10">
    <property type="match status" value="1"/>
</dbReference>
<dbReference type="AlphaFoldDB" id="A0A2A9DX75"/>
<protein>
    <submittedName>
        <fullName evidence="4">Restriction endonuclease Mrr</fullName>
    </submittedName>
</protein>
<dbReference type="GO" id="GO:0009307">
    <property type="term" value="P:DNA restriction-modification system"/>
    <property type="evidence" value="ECO:0007669"/>
    <property type="project" value="InterPro"/>
</dbReference>
<evidence type="ECO:0000259" key="3">
    <source>
        <dbReference type="Pfam" id="PF04471"/>
    </source>
</evidence>
<organism evidence="4 5">
    <name type="scientific">Paramicrobacterium agarici</name>
    <dbReference type="NCBI Taxonomy" id="630514"/>
    <lineage>
        <taxon>Bacteria</taxon>
        <taxon>Bacillati</taxon>
        <taxon>Actinomycetota</taxon>
        <taxon>Actinomycetes</taxon>
        <taxon>Micrococcales</taxon>
        <taxon>Microbacteriaceae</taxon>
        <taxon>Paramicrobacterium</taxon>
    </lineage>
</organism>
<feature type="domain" description="Restriction endonuclease type IV Mrr" evidence="3">
    <location>
        <begin position="296"/>
        <end position="390"/>
    </location>
</feature>
<dbReference type="SUPFAM" id="SSF52980">
    <property type="entry name" value="Restriction endonuclease-like"/>
    <property type="match status" value="1"/>
</dbReference>
<comment type="caution">
    <text evidence="4">The sequence shown here is derived from an EMBL/GenBank/DDBJ whole genome shotgun (WGS) entry which is preliminary data.</text>
</comment>
<evidence type="ECO:0000313" key="5">
    <source>
        <dbReference type="Proteomes" id="UP000221369"/>
    </source>
</evidence>
<dbReference type="EMBL" id="PDJE01000001">
    <property type="protein sequence ID" value="PFG31184.1"/>
    <property type="molecule type" value="Genomic_DNA"/>
</dbReference>
<evidence type="ECO:0000256" key="1">
    <source>
        <dbReference type="SAM" id="Coils"/>
    </source>
</evidence>
<dbReference type="RefSeq" id="WP_169923439.1">
    <property type="nucleotide sequence ID" value="NZ_PDJE01000001.1"/>
</dbReference>
<sequence>MDQTAGLIGRRRTFWRREKAVEPEAPATPELTEYSAEWQAEVEREAASLWHTTTSSGYIPEVVSDYVDRQIERVASRLSPAELKQRIITRARNLRHEPSDEKVPAAGSQMAELPGEVPRYVKHLSPGIAEVIGEAAALWKAEGTLEAPAVVLEHIDHRLETLSSSPNAERAKAAVLAAAQRRRNTLATSPTAEQEELVEALRRESAIRQKKRIAALRAEFATAVERLRQRLEAEAEAQAARTAQAEKLRQRLREAEEQRRLEQEAEQQRLLAEEEERRLRWLNRPAPAPAPQPYGVSHEGAEHLVVAWMRHLGVLDAEVTQFSGDGGIDVASAQYIAQVKNYAGSVPVIEVRAFFGVAIADEKSPIFFTSGSVTSEGQAFADRVGMALIHYNAEEAVLTGLNSLGAQCVEFSIPQAFTRLNNQLFADCPKPATPRAHGNASRQDDDGTTTPGEARAGRGEDGAAFMLRLASVASSRT</sequence>
<dbReference type="GO" id="GO:0004519">
    <property type="term" value="F:endonuclease activity"/>
    <property type="evidence" value="ECO:0007669"/>
    <property type="project" value="UniProtKB-KW"/>
</dbReference>
<reference evidence="4 5" key="1">
    <citation type="submission" date="2017-10" db="EMBL/GenBank/DDBJ databases">
        <title>Sequencing the genomes of 1000 actinobacteria strains.</title>
        <authorList>
            <person name="Klenk H.-P."/>
        </authorList>
    </citation>
    <scope>NUCLEOTIDE SEQUENCE [LARGE SCALE GENOMIC DNA]</scope>
    <source>
        <strain evidence="4 5">DSM 21798</strain>
    </source>
</reference>
<dbReference type="InterPro" id="IPR011335">
    <property type="entry name" value="Restrct_endonuc-II-like"/>
</dbReference>
<gene>
    <name evidence="4" type="ORF">ATJ78_2139</name>
</gene>
<dbReference type="GO" id="GO:0003677">
    <property type="term" value="F:DNA binding"/>
    <property type="evidence" value="ECO:0007669"/>
    <property type="project" value="InterPro"/>
</dbReference>
<dbReference type="Pfam" id="PF04471">
    <property type="entry name" value="Mrr_cat"/>
    <property type="match status" value="1"/>
</dbReference>
<keyword evidence="4" id="KW-0255">Endonuclease</keyword>
<keyword evidence="4" id="KW-0378">Hydrolase</keyword>
<keyword evidence="1" id="KW-0175">Coiled coil</keyword>
<accession>A0A2A9DX75</accession>
<evidence type="ECO:0000313" key="4">
    <source>
        <dbReference type="EMBL" id="PFG31184.1"/>
    </source>
</evidence>
<feature type="coiled-coil region" evidence="1">
    <location>
        <begin position="221"/>
        <end position="278"/>
    </location>
</feature>
<dbReference type="InterPro" id="IPR011856">
    <property type="entry name" value="tRNA_endonuc-like_dom_sf"/>
</dbReference>
<dbReference type="InterPro" id="IPR007560">
    <property type="entry name" value="Restrct_endonuc_IV_Mrr"/>
</dbReference>
<name>A0A2A9DX75_9MICO</name>
<proteinExistence type="predicted"/>
<evidence type="ECO:0000256" key="2">
    <source>
        <dbReference type="SAM" id="MobiDB-lite"/>
    </source>
</evidence>
<dbReference type="Proteomes" id="UP000221369">
    <property type="component" value="Unassembled WGS sequence"/>
</dbReference>
<keyword evidence="4" id="KW-0540">Nuclease</keyword>